<dbReference type="Pfam" id="PF09329">
    <property type="entry name" value="zf-primase"/>
    <property type="match status" value="1"/>
</dbReference>
<evidence type="ECO:0000256" key="4">
    <source>
        <dbReference type="ARBA" id="ARBA00012756"/>
    </source>
</evidence>
<keyword evidence="7 13" id="KW-0732">Signal</keyword>
<dbReference type="OrthoDB" id="1657402at2759"/>
<reference evidence="19" key="1">
    <citation type="journal article" date="2017" name="Gigascience">
        <title>The genome draft of coconut (Cocos nucifera).</title>
        <authorList>
            <person name="Xiao Y."/>
            <person name="Xu P."/>
            <person name="Fan H."/>
            <person name="Baudouin L."/>
            <person name="Xia W."/>
            <person name="Bocs S."/>
            <person name="Xu J."/>
            <person name="Li Q."/>
            <person name="Guo A."/>
            <person name="Zhou L."/>
            <person name="Li J."/>
            <person name="Wu Y."/>
            <person name="Ma Z."/>
            <person name="Armero A."/>
            <person name="Issali A.E."/>
            <person name="Liu N."/>
            <person name="Peng M."/>
            <person name="Yang Y."/>
        </authorList>
    </citation>
    <scope>NUCLEOTIDE SEQUENCE</scope>
    <source>
        <tissue evidence="19">Spear leaf of Hainan Tall coconut</tissue>
    </source>
</reference>
<evidence type="ECO:0000259" key="18">
    <source>
        <dbReference type="Pfam" id="PF22379"/>
    </source>
</evidence>
<feature type="region of interest" description="Disordered" evidence="12">
    <location>
        <begin position="692"/>
        <end position="711"/>
    </location>
</feature>
<dbReference type="InterPro" id="IPR041392">
    <property type="entry name" value="GHD"/>
</dbReference>
<feature type="region of interest" description="Disordered" evidence="12">
    <location>
        <begin position="1003"/>
        <end position="1038"/>
    </location>
</feature>
<evidence type="ECO:0000256" key="9">
    <source>
        <dbReference type="ARBA" id="ARBA00023180"/>
    </source>
</evidence>
<evidence type="ECO:0000259" key="15">
    <source>
        <dbReference type="Pfam" id="PF09329"/>
    </source>
</evidence>
<dbReference type="Pfam" id="PF22379">
    <property type="entry name" value="OB_MCM10"/>
    <property type="match status" value="1"/>
</dbReference>
<dbReference type="CDD" id="cd22842">
    <property type="entry name" value="Gal_Rha_Lectin_BGal"/>
    <property type="match status" value="1"/>
</dbReference>
<keyword evidence="10" id="KW-0326">Glycosidase</keyword>
<dbReference type="EC" id="3.2.1.23" evidence="4"/>
<evidence type="ECO:0000256" key="6">
    <source>
        <dbReference type="ARBA" id="ARBA00022525"/>
    </source>
</evidence>
<dbReference type="Pfam" id="PF21467">
    <property type="entry name" value="BetaGal_gal-bd"/>
    <property type="match status" value="1"/>
</dbReference>
<feature type="signal peptide" evidence="13">
    <location>
        <begin position="1"/>
        <end position="24"/>
    </location>
</feature>
<dbReference type="Gene3D" id="3.20.20.80">
    <property type="entry name" value="Glycosidases"/>
    <property type="match status" value="2"/>
</dbReference>
<dbReference type="PRINTS" id="PR00742">
    <property type="entry name" value="GLHYDRLASE35"/>
</dbReference>
<protein>
    <recommendedName>
        <fullName evidence="4">beta-galactosidase</fullName>
        <ecNumber evidence="4">3.2.1.23</ecNumber>
    </recommendedName>
</protein>
<dbReference type="AlphaFoldDB" id="A0A8K0N7C3"/>
<feature type="chain" id="PRO_5035430085" description="beta-galactosidase" evidence="13">
    <location>
        <begin position="25"/>
        <end position="1038"/>
    </location>
</feature>
<evidence type="ECO:0000259" key="17">
    <source>
        <dbReference type="Pfam" id="PF21467"/>
    </source>
</evidence>
<proteinExistence type="inferred from homology"/>
<dbReference type="InterPro" id="IPR055065">
    <property type="entry name" value="OB_MCM10"/>
</dbReference>
<evidence type="ECO:0000313" key="20">
    <source>
        <dbReference type="Proteomes" id="UP000797356"/>
    </source>
</evidence>
<feature type="domain" description="Beta-galactosidase galactose-binding" evidence="17">
    <location>
        <begin position="450"/>
        <end position="512"/>
    </location>
</feature>
<keyword evidence="5" id="KW-0052">Apoplast</keyword>
<dbReference type="InterPro" id="IPR012340">
    <property type="entry name" value="NA-bd_OB-fold"/>
</dbReference>
<feature type="domain" description="MCM10 OB-fold" evidence="18">
    <location>
        <begin position="717"/>
        <end position="827"/>
    </location>
</feature>
<evidence type="ECO:0000256" key="5">
    <source>
        <dbReference type="ARBA" id="ARBA00022523"/>
    </source>
</evidence>
<dbReference type="PANTHER" id="PTHR23421">
    <property type="entry name" value="BETA-GALACTOSIDASE RELATED"/>
    <property type="match status" value="1"/>
</dbReference>
<keyword evidence="6" id="KW-0964">Secreted</keyword>
<dbReference type="GO" id="GO:0048046">
    <property type="term" value="C:apoplast"/>
    <property type="evidence" value="ECO:0007669"/>
    <property type="project" value="UniProtKB-SubCell"/>
</dbReference>
<keyword evidence="9" id="KW-0325">Glycoprotein</keyword>
<dbReference type="InterPro" id="IPR015408">
    <property type="entry name" value="Znf_Mcm10/DnaG"/>
</dbReference>
<keyword evidence="20" id="KW-1185">Reference proteome</keyword>
<reference evidence="19" key="2">
    <citation type="submission" date="2019-07" db="EMBL/GenBank/DDBJ databases">
        <authorList>
            <person name="Yang Y."/>
            <person name="Bocs S."/>
            <person name="Baudouin L."/>
        </authorList>
    </citation>
    <scope>NUCLEOTIDE SEQUENCE</scope>
    <source>
        <tissue evidence="19">Spear leaf of Hainan Tall coconut</tissue>
    </source>
</reference>
<evidence type="ECO:0000256" key="7">
    <source>
        <dbReference type="ARBA" id="ARBA00022729"/>
    </source>
</evidence>
<dbReference type="InterPro" id="IPR048913">
    <property type="entry name" value="BetaGal_gal-bd"/>
</dbReference>
<dbReference type="GO" id="GO:0004565">
    <property type="term" value="F:beta-galactosidase activity"/>
    <property type="evidence" value="ECO:0007669"/>
    <property type="project" value="UniProtKB-EC"/>
</dbReference>
<dbReference type="EMBL" id="CM017880">
    <property type="protein sequence ID" value="KAG1360978.1"/>
    <property type="molecule type" value="Genomic_DNA"/>
</dbReference>
<dbReference type="InterPro" id="IPR001944">
    <property type="entry name" value="Glycoside_Hdrlase_35"/>
</dbReference>
<organism evidence="19 20">
    <name type="scientific">Cocos nucifera</name>
    <name type="common">Coconut palm</name>
    <dbReference type="NCBI Taxonomy" id="13894"/>
    <lineage>
        <taxon>Eukaryota</taxon>
        <taxon>Viridiplantae</taxon>
        <taxon>Streptophyta</taxon>
        <taxon>Embryophyta</taxon>
        <taxon>Tracheophyta</taxon>
        <taxon>Spermatophyta</taxon>
        <taxon>Magnoliopsida</taxon>
        <taxon>Liliopsida</taxon>
        <taxon>Arecaceae</taxon>
        <taxon>Arecoideae</taxon>
        <taxon>Cocoseae</taxon>
        <taxon>Attaleinae</taxon>
        <taxon>Cocos</taxon>
    </lineage>
</organism>
<evidence type="ECO:0000256" key="12">
    <source>
        <dbReference type="SAM" id="MobiDB-lite"/>
    </source>
</evidence>
<dbReference type="Gene3D" id="2.60.120.260">
    <property type="entry name" value="Galactose-binding domain-like"/>
    <property type="match status" value="1"/>
</dbReference>
<evidence type="ECO:0000256" key="10">
    <source>
        <dbReference type="ARBA" id="ARBA00023295"/>
    </source>
</evidence>
<accession>A0A8K0N7C3</accession>
<name>A0A8K0N7C3_COCNU</name>
<evidence type="ECO:0000259" key="14">
    <source>
        <dbReference type="Pfam" id="PF01301"/>
    </source>
</evidence>
<dbReference type="InterPro" id="IPR031330">
    <property type="entry name" value="Gly_Hdrlase_35_cat"/>
</dbReference>
<evidence type="ECO:0000256" key="1">
    <source>
        <dbReference type="ARBA" id="ARBA00001412"/>
    </source>
</evidence>
<feature type="domain" description="Beta-galactosidase beta-sandwich" evidence="16">
    <location>
        <begin position="618"/>
        <end position="662"/>
    </location>
</feature>
<feature type="compositionally biased region" description="Polar residues" evidence="12">
    <location>
        <begin position="694"/>
        <end position="711"/>
    </location>
</feature>
<dbReference type="SUPFAM" id="SSF51445">
    <property type="entry name" value="(Trans)glycosidases"/>
    <property type="match status" value="1"/>
</dbReference>
<evidence type="ECO:0000313" key="19">
    <source>
        <dbReference type="EMBL" id="KAG1360978.1"/>
    </source>
</evidence>
<sequence>MARSPESVVRFLGIICLLFSLSAAAAPARRHGKADVSGVTYDGRSLMLNGRRELFFSGSIHYPRSSPEMWPGLIQKAKRGGLNVIQTYVFWNVHEPEQGQYNFTGRYDLVRFIKLINEHKMYATLRIGPFIQAEWNHGGFPYWMKEVPNIVFRTDNEPFKYHMQIFVTKIMEMMKSENLFFPQGGPIILAQIDACNGRNCGDTFAGPNSPTKPILWTENWTAQYRVFGDPPSQRSAEDIAYSVARFFSKNGTLVNYYMVNAQHNARTFNTADVTRKNDKWEMFQERIPKFLKRGIVASKPLELYNMTKDTTDYVWYTTRFRLEAEDLPMRPDIRPVLQVSSLGHALHAFVNRIYIGSGQGAKLEKSFVFQNPMELKRGINHISILGMTVGFPDNGAYLEHRLAGVHTAAVQGLNTGTLDLSRNRWGHERELRDLHNNSLRGIFTNLILSQRYFDMPRGHDPVALDMTGMGKGLAWVNGNCIGRYWVSYLSPLGEPSQSVYHVPRGWLKPKDNLLVIFEEHGGNPEGLLIVTVKRDNICTLVSEFNPPPIESFSREDNEFKNLVQDGTPRAILKCDGKKKVIRSIPFASFGNPTGVCGNFTVGTCHSPLAASIVEKVVIYEKPERKVRAAFLTNTNPGIDGTANFTDVEYSLPRPSISILPDCYVSDDGSPKMSQSTDMSVFRDAVKDYLDTEPSRTAATVPSKSNKPRSSNAVEVEKFSGLRIRNPLVSSVEISNRFSDIRFVRLPAIRNLLVGDTLSGCWVTVGVLIVKGAPKTSSAGKSYSIWKMGCLDETDASVFLFGDAYSKSCNEPVGSVFALFNSAVRKDMLKLGTSADYGVCKGKRKDGMACTMIINNLYTVKFIFSYFLTFIDLSFFRRQVVYCKFHTAKASHKYSTMRAELKGGNLNSAFKLQSEGIYMVDPLADRSNLRKPFQPVKVMSVDGLKKALSNADKVTTNSQSQGIRFLTQVTANMESKISNKGSAKPNQIKCNSDKRSSLAMKMTSKVVGKGEQRDAKRKKTHHASENMIELDIVSSDEES</sequence>
<dbReference type="Gene3D" id="2.40.50.140">
    <property type="entry name" value="Nucleic acid-binding proteins"/>
    <property type="match status" value="1"/>
</dbReference>
<keyword evidence="8" id="KW-0378">Hydrolase</keyword>
<comment type="caution">
    <text evidence="19">The sequence shown here is derived from an EMBL/GenBank/DDBJ whole genome shotgun (WGS) entry which is preliminary data.</text>
</comment>
<feature type="domain" description="Zinc finger Mcm10/DnaG-type" evidence="15">
    <location>
        <begin position="831"/>
        <end position="855"/>
    </location>
</feature>
<comment type="subcellular location">
    <subcellularLocation>
        <location evidence="2">Secreted</location>
        <location evidence="2">Extracellular space</location>
        <location evidence="2">Apoplast</location>
    </subcellularLocation>
</comment>
<evidence type="ECO:0000256" key="2">
    <source>
        <dbReference type="ARBA" id="ARBA00004271"/>
    </source>
</evidence>
<evidence type="ECO:0000259" key="16">
    <source>
        <dbReference type="Pfam" id="PF17834"/>
    </source>
</evidence>
<feature type="domain" description="Glycoside hydrolase 35 catalytic" evidence="14">
    <location>
        <begin position="45"/>
        <end position="194"/>
    </location>
</feature>
<dbReference type="SUPFAM" id="SSF49785">
    <property type="entry name" value="Galactose-binding domain-like"/>
    <property type="match status" value="2"/>
</dbReference>
<dbReference type="Pfam" id="PF17834">
    <property type="entry name" value="GHD"/>
    <property type="match status" value="1"/>
</dbReference>
<dbReference type="Pfam" id="PF01301">
    <property type="entry name" value="Glyco_hydro_35"/>
    <property type="match status" value="1"/>
</dbReference>
<dbReference type="Proteomes" id="UP000797356">
    <property type="component" value="Chromosome 9"/>
</dbReference>
<evidence type="ECO:0000256" key="11">
    <source>
        <dbReference type="RuleBase" id="RU003679"/>
    </source>
</evidence>
<comment type="catalytic activity">
    <reaction evidence="1">
        <text>Hydrolysis of terminal non-reducing beta-D-galactose residues in beta-D-galactosides.</text>
        <dbReference type="EC" id="3.2.1.23"/>
    </reaction>
</comment>
<evidence type="ECO:0000256" key="3">
    <source>
        <dbReference type="ARBA" id="ARBA00009809"/>
    </source>
</evidence>
<evidence type="ECO:0000256" key="8">
    <source>
        <dbReference type="ARBA" id="ARBA00022801"/>
    </source>
</evidence>
<gene>
    <name evidence="19" type="ORF">COCNU_09G004410</name>
</gene>
<dbReference type="GO" id="GO:0005975">
    <property type="term" value="P:carbohydrate metabolic process"/>
    <property type="evidence" value="ECO:0007669"/>
    <property type="project" value="InterPro"/>
</dbReference>
<dbReference type="FunFam" id="2.60.120.260:FF:000050">
    <property type="entry name" value="Beta-galactosidase"/>
    <property type="match status" value="1"/>
</dbReference>
<comment type="similarity">
    <text evidence="3 11">Belongs to the glycosyl hydrolase 35 family.</text>
</comment>
<dbReference type="InterPro" id="IPR017853">
    <property type="entry name" value="GH"/>
</dbReference>
<dbReference type="InterPro" id="IPR008979">
    <property type="entry name" value="Galactose-bd-like_sf"/>
</dbReference>
<evidence type="ECO:0000256" key="13">
    <source>
        <dbReference type="SAM" id="SignalP"/>
    </source>
</evidence>